<feature type="active site" description="Charge relay system" evidence="5">
    <location>
        <position position="146"/>
    </location>
</feature>
<proteinExistence type="inferred from homology"/>
<reference evidence="9 10" key="1">
    <citation type="submission" date="2021-04" db="EMBL/GenBank/DDBJ databases">
        <authorList>
            <person name="Rodrigo-Torres L."/>
            <person name="Arahal R. D."/>
            <person name="Lucena T."/>
        </authorList>
    </citation>
    <scope>NUCLEOTIDE SEQUENCE [LARGE SCALE GENOMIC DNA]</scope>
    <source>
        <strain evidence="9 10">CECT 30171</strain>
    </source>
</reference>
<dbReference type="Proteomes" id="UP000680116">
    <property type="component" value="Chromosome"/>
</dbReference>
<feature type="chain" id="PRO_5045943823" description="Peptidase S8/S53 domain-containing protein" evidence="7">
    <location>
        <begin position="22"/>
        <end position="448"/>
    </location>
</feature>
<name>A0ABM8UD62_9GAMM</name>
<dbReference type="EMBL" id="OU015430">
    <property type="protein sequence ID" value="CAG4969568.1"/>
    <property type="molecule type" value="Genomic_DNA"/>
</dbReference>
<dbReference type="Gene3D" id="3.40.50.200">
    <property type="entry name" value="Peptidase S8/S53 domain"/>
    <property type="match status" value="1"/>
</dbReference>
<comment type="similarity">
    <text evidence="1 5 6">Belongs to the peptidase S8 family.</text>
</comment>
<organism evidence="9 10">
    <name type="scientific">Novilysobacter luteus</name>
    <dbReference type="NCBI Taxonomy" id="2822368"/>
    <lineage>
        <taxon>Bacteria</taxon>
        <taxon>Pseudomonadati</taxon>
        <taxon>Pseudomonadota</taxon>
        <taxon>Gammaproteobacteria</taxon>
        <taxon>Lysobacterales</taxon>
        <taxon>Lysobacteraceae</taxon>
        <taxon>Novilysobacter</taxon>
    </lineage>
</organism>
<dbReference type="PROSITE" id="PS00138">
    <property type="entry name" value="SUBTILASE_SER"/>
    <property type="match status" value="1"/>
</dbReference>
<dbReference type="PROSITE" id="PS00137">
    <property type="entry name" value="SUBTILASE_HIS"/>
    <property type="match status" value="1"/>
</dbReference>
<evidence type="ECO:0000313" key="10">
    <source>
        <dbReference type="Proteomes" id="UP000680116"/>
    </source>
</evidence>
<evidence type="ECO:0000256" key="7">
    <source>
        <dbReference type="SAM" id="SignalP"/>
    </source>
</evidence>
<keyword evidence="4 5" id="KW-0720">Serine protease</keyword>
<keyword evidence="7" id="KW-0732">Signal</keyword>
<evidence type="ECO:0000256" key="3">
    <source>
        <dbReference type="ARBA" id="ARBA00022801"/>
    </source>
</evidence>
<evidence type="ECO:0000256" key="6">
    <source>
        <dbReference type="RuleBase" id="RU003355"/>
    </source>
</evidence>
<keyword evidence="10" id="KW-1185">Reference proteome</keyword>
<dbReference type="InterPro" id="IPR000209">
    <property type="entry name" value="Peptidase_S8/S53_dom"/>
</dbReference>
<dbReference type="PANTHER" id="PTHR43806">
    <property type="entry name" value="PEPTIDASE S8"/>
    <property type="match status" value="1"/>
</dbReference>
<dbReference type="RefSeq" id="WP_215219523.1">
    <property type="nucleotide sequence ID" value="NZ_OU015430.1"/>
</dbReference>
<sequence>MKRFSLVLAIAAATAAGSAHAATYVVQARALDFDAALAAQVEALGGQVVARHPGIGVAIVESDTGFPARARRVRALQSVTEDRVLEFGLPRTGPTVDLTEAAANPPDSGDDDFFFDLQWGHDAIDAPEAWERTGERGAGVRVAVLDSGIDCDHPDLAPNLNLALSTSFVDGEALCDLPAGFNHGTHVAGTVAAADNAYGTIGVAPEAEIVAVKVLSAYTGSGSFASIIGGIVHAADVDADLVNMSLGVQGGLPVTPDTHTLVGAVLRAVTYARQNGTTLIASAGNDGIDFDTATDGFGNKLIAFPGGLHGVIGVSATAPEGWALSPMTDLDLLSHYSSFGKVVVNFAAPGGDWDYPGNEVCLIAGQLRPCWVFDYVFSTSNNGWGWASGTSMAAPHVTGVAALIIGANGGSMSPSAVLSALTHGADDKGAAGLDAQYGRGRVNADKSL</sequence>
<dbReference type="PROSITE" id="PS00136">
    <property type="entry name" value="SUBTILASE_ASP"/>
    <property type="match status" value="1"/>
</dbReference>
<dbReference type="InterPro" id="IPR036852">
    <property type="entry name" value="Peptidase_S8/S53_dom_sf"/>
</dbReference>
<accession>A0ABM8UD62</accession>
<evidence type="ECO:0000256" key="2">
    <source>
        <dbReference type="ARBA" id="ARBA00022670"/>
    </source>
</evidence>
<gene>
    <name evidence="9" type="ORF">LYB30171_00527</name>
</gene>
<dbReference type="PROSITE" id="PS51892">
    <property type="entry name" value="SUBTILASE"/>
    <property type="match status" value="1"/>
</dbReference>
<dbReference type="InterPro" id="IPR023827">
    <property type="entry name" value="Peptidase_S8_Asp-AS"/>
</dbReference>
<evidence type="ECO:0000256" key="4">
    <source>
        <dbReference type="ARBA" id="ARBA00022825"/>
    </source>
</evidence>
<evidence type="ECO:0000313" key="9">
    <source>
        <dbReference type="EMBL" id="CAG4969568.1"/>
    </source>
</evidence>
<dbReference type="PANTHER" id="PTHR43806:SF11">
    <property type="entry name" value="CEREVISIN-RELATED"/>
    <property type="match status" value="1"/>
</dbReference>
<protein>
    <recommendedName>
        <fullName evidence="8">Peptidase S8/S53 domain-containing protein</fullName>
    </recommendedName>
</protein>
<dbReference type="SUPFAM" id="SSF52743">
    <property type="entry name" value="Subtilisin-like"/>
    <property type="match status" value="1"/>
</dbReference>
<feature type="active site" description="Charge relay system" evidence="5">
    <location>
        <position position="391"/>
    </location>
</feature>
<feature type="active site" description="Charge relay system" evidence="5">
    <location>
        <position position="183"/>
    </location>
</feature>
<evidence type="ECO:0000256" key="1">
    <source>
        <dbReference type="ARBA" id="ARBA00011073"/>
    </source>
</evidence>
<evidence type="ECO:0000256" key="5">
    <source>
        <dbReference type="PROSITE-ProRule" id="PRU01240"/>
    </source>
</evidence>
<evidence type="ECO:0000259" key="8">
    <source>
        <dbReference type="Pfam" id="PF00082"/>
    </source>
</evidence>
<dbReference type="Pfam" id="PF00082">
    <property type="entry name" value="Peptidase_S8"/>
    <property type="match status" value="1"/>
</dbReference>
<dbReference type="PRINTS" id="PR00723">
    <property type="entry name" value="SUBTILISIN"/>
</dbReference>
<dbReference type="InterPro" id="IPR023828">
    <property type="entry name" value="Peptidase_S8_Ser-AS"/>
</dbReference>
<dbReference type="InterPro" id="IPR015500">
    <property type="entry name" value="Peptidase_S8_subtilisin-rel"/>
</dbReference>
<keyword evidence="3 5" id="KW-0378">Hydrolase</keyword>
<dbReference type="InterPro" id="IPR050131">
    <property type="entry name" value="Peptidase_S8_subtilisin-like"/>
</dbReference>
<feature type="signal peptide" evidence="7">
    <location>
        <begin position="1"/>
        <end position="21"/>
    </location>
</feature>
<keyword evidence="2 5" id="KW-0645">Protease</keyword>
<feature type="domain" description="Peptidase S8/S53" evidence="8">
    <location>
        <begin position="137"/>
        <end position="440"/>
    </location>
</feature>
<dbReference type="InterPro" id="IPR022398">
    <property type="entry name" value="Peptidase_S8_His-AS"/>
</dbReference>